<keyword evidence="12" id="KW-1185">Reference proteome</keyword>
<dbReference type="EC" id="2.6.1.9" evidence="9"/>
<evidence type="ECO:0000313" key="11">
    <source>
        <dbReference type="EMBL" id="MFC4653116.1"/>
    </source>
</evidence>
<dbReference type="NCBIfam" id="TIGR01141">
    <property type="entry name" value="hisC"/>
    <property type="match status" value="1"/>
</dbReference>
<dbReference type="Proteomes" id="UP001595987">
    <property type="component" value="Unassembled WGS sequence"/>
</dbReference>
<dbReference type="InterPro" id="IPR050106">
    <property type="entry name" value="HistidinolP_aminotransfase"/>
</dbReference>
<dbReference type="Pfam" id="PF00155">
    <property type="entry name" value="Aminotran_1_2"/>
    <property type="match status" value="1"/>
</dbReference>
<feature type="domain" description="Aminotransferase class I/classII large" evidence="10">
    <location>
        <begin position="23"/>
        <end position="344"/>
    </location>
</feature>
<dbReference type="HAMAP" id="MF_01023">
    <property type="entry name" value="HisC_aminotrans_2"/>
    <property type="match status" value="1"/>
</dbReference>
<dbReference type="InterPro" id="IPR004839">
    <property type="entry name" value="Aminotransferase_I/II_large"/>
</dbReference>
<comment type="caution">
    <text evidence="11">The sequence shown here is derived from an EMBL/GenBank/DDBJ whole genome shotgun (WGS) entry which is preliminary data.</text>
</comment>
<reference evidence="12" key="1">
    <citation type="journal article" date="2019" name="Int. J. Syst. Evol. Microbiol.">
        <title>The Global Catalogue of Microorganisms (GCM) 10K type strain sequencing project: providing services to taxonomists for standard genome sequencing and annotation.</title>
        <authorList>
            <consortium name="The Broad Institute Genomics Platform"/>
            <consortium name="The Broad Institute Genome Sequencing Center for Infectious Disease"/>
            <person name="Wu L."/>
            <person name="Ma J."/>
        </authorList>
    </citation>
    <scope>NUCLEOTIDE SEQUENCE [LARGE SCALE GENOMIC DNA]</scope>
    <source>
        <strain evidence="12">CCUG 63287</strain>
    </source>
</reference>
<protein>
    <recommendedName>
        <fullName evidence="9">Histidinol-phosphate aminotransferase</fullName>
        <ecNumber evidence="9">2.6.1.9</ecNumber>
    </recommendedName>
    <alternativeName>
        <fullName evidence="9">Imidazole acetol-phosphate transaminase</fullName>
    </alternativeName>
</protein>
<comment type="pathway">
    <text evidence="2 9">Amino-acid biosynthesis; L-histidine biosynthesis; L-histidine from 5-phospho-alpha-D-ribose 1-diphosphate: step 7/9.</text>
</comment>
<dbReference type="CDD" id="cd00609">
    <property type="entry name" value="AAT_like"/>
    <property type="match status" value="1"/>
</dbReference>
<comment type="catalytic activity">
    <reaction evidence="8 9">
        <text>L-histidinol phosphate + 2-oxoglutarate = 3-(imidazol-4-yl)-2-oxopropyl phosphate + L-glutamate</text>
        <dbReference type="Rhea" id="RHEA:23744"/>
        <dbReference type="ChEBI" id="CHEBI:16810"/>
        <dbReference type="ChEBI" id="CHEBI:29985"/>
        <dbReference type="ChEBI" id="CHEBI:57766"/>
        <dbReference type="ChEBI" id="CHEBI:57980"/>
        <dbReference type="EC" id="2.6.1.9"/>
    </reaction>
</comment>
<dbReference type="PANTHER" id="PTHR43643:SF3">
    <property type="entry name" value="HISTIDINOL-PHOSPHATE AMINOTRANSFERASE"/>
    <property type="match status" value="1"/>
</dbReference>
<dbReference type="InterPro" id="IPR015422">
    <property type="entry name" value="PyrdxlP-dep_Trfase_small"/>
</dbReference>
<keyword evidence="5 9" id="KW-0808">Transferase</keyword>
<evidence type="ECO:0000256" key="1">
    <source>
        <dbReference type="ARBA" id="ARBA00001933"/>
    </source>
</evidence>
<dbReference type="PANTHER" id="PTHR43643">
    <property type="entry name" value="HISTIDINOL-PHOSPHATE AMINOTRANSFERASE 2"/>
    <property type="match status" value="1"/>
</dbReference>
<gene>
    <name evidence="9 11" type="primary">hisC</name>
    <name evidence="11" type="ORF">ACFO26_09390</name>
</gene>
<keyword evidence="6 9" id="KW-0663">Pyridoxal phosphate</keyword>
<evidence type="ECO:0000256" key="4">
    <source>
        <dbReference type="ARBA" id="ARBA00022576"/>
    </source>
</evidence>
<sequence>MTWKDNLRDVEPYVSGEQPKLSNMIKLNTNENPYPPSPKVAEALKTIDSEKLRLYPNADAEDLRTALAAYYGLAENQIFIGNGSDEVLSLSFLTFFNSKKPVFMPDISYSFYPVYAELYKIPIRTIPVQTDFSLKKEDYFAENGGVIFPNPNAPTGILTGLDFIEDILRHNPDVIVLVDEAYIDFGGKTALPLLEKYENIVITRTFSKSRSLAGIRLGLAFGSPDAIARLYDVKNSFNSYTIDHVAQAVGLASLSDESYFQSTLAKIVKTRETFIKDLKNLDFEVLPSMTNFVFVKHAKLSGQTLFDALYAEKIIVRHWNHPRIKDWLRITIGTDEEMTKVIRFLENYLNGK</sequence>
<dbReference type="SUPFAM" id="SSF53383">
    <property type="entry name" value="PLP-dependent transferases"/>
    <property type="match status" value="1"/>
</dbReference>
<dbReference type="PROSITE" id="PS00599">
    <property type="entry name" value="AA_TRANSFER_CLASS_2"/>
    <property type="match status" value="1"/>
</dbReference>
<comment type="subunit">
    <text evidence="3 9">Homodimer.</text>
</comment>
<dbReference type="InterPro" id="IPR015424">
    <property type="entry name" value="PyrdxlP-dep_Trfase"/>
</dbReference>
<organism evidence="11 12">
    <name type="scientific">Lactococcus nasutitermitis</name>
    <dbReference type="NCBI Taxonomy" id="1652957"/>
    <lineage>
        <taxon>Bacteria</taxon>
        <taxon>Bacillati</taxon>
        <taxon>Bacillota</taxon>
        <taxon>Bacilli</taxon>
        <taxon>Lactobacillales</taxon>
        <taxon>Streptococcaceae</taxon>
        <taxon>Lactococcus</taxon>
    </lineage>
</organism>
<dbReference type="InterPro" id="IPR001917">
    <property type="entry name" value="Aminotrans_II_pyridoxalP_BS"/>
</dbReference>
<feature type="modified residue" description="N6-(pyridoxal phosphate)lysine" evidence="9">
    <location>
        <position position="208"/>
    </location>
</feature>
<evidence type="ECO:0000313" key="12">
    <source>
        <dbReference type="Proteomes" id="UP001595987"/>
    </source>
</evidence>
<comment type="similarity">
    <text evidence="9">Belongs to the class-II pyridoxal-phosphate-dependent aminotransferase family. Histidinol-phosphate aminotransferase subfamily.</text>
</comment>
<dbReference type="InterPro" id="IPR015421">
    <property type="entry name" value="PyrdxlP-dep_Trfase_major"/>
</dbReference>
<evidence type="ECO:0000256" key="3">
    <source>
        <dbReference type="ARBA" id="ARBA00011738"/>
    </source>
</evidence>
<evidence type="ECO:0000256" key="7">
    <source>
        <dbReference type="ARBA" id="ARBA00023102"/>
    </source>
</evidence>
<evidence type="ECO:0000256" key="9">
    <source>
        <dbReference type="HAMAP-Rule" id="MF_01023"/>
    </source>
</evidence>
<evidence type="ECO:0000256" key="8">
    <source>
        <dbReference type="ARBA" id="ARBA00047481"/>
    </source>
</evidence>
<evidence type="ECO:0000256" key="6">
    <source>
        <dbReference type="ARBA" id="ARBA00022898"/>
    </source>
</evidence>
<dbReference type="GO" id="GO:0004400">
    <property type="term" value="F:histidinol-phosphate transaminase activity"/>
    <property type="evidence" value="ECO:0007669"/>
    <property type="project" value="UniProtKB-EC"/>
</dbReference>
<name>A0ABV9JFP2_9LACT</name>
<keyword evidence="9" id="KW-0028">Amino-acid biosynthesis</keyword>
<keyword evidence="4 9" id="KW-0032">Aminotransferase</keyword>
<proteinExistence type="inferred from homology"/>
<evidence type="ECO:0000259" key="10">
    <source>
        <dbReference type="Pfam" id="PF00155"/>
    </source>
</evidence>
<comment type="cofactor">
    <cofactor evidence="1 9">
        <name>pyridoxal 5'-phosphate</name>
        <dbReference type="ChEBI" id="CHEBI:597326"/>
    </cofactor>
</comment>
<dbReference type="EMBL" id="JBHSGD010000008">
    <property type="protein sequence ID" value="MFC4653116.1"/>
    <property type="molecule type" value="Genomic_DNA"/>
</dbReference>
<accession>A0ABV9JFP2</accession>
<evidence type="ECO:0000256" key="5">
    <source>
        <dbReference type="ARBA" id="ARBA00022679"/>
    </source>
</evidence>
<dbReference type="Gene3D" id="3.90.1150.10">
    <property type="entry name" value="Aspartate Aminotransferase, domain 1"/>
    <property type="match status" value="1"/>
</dbReference>
<dbReference type="RefSeq" id="WP_213536241.1">
    <property type="nucleotide sequence ID" value="NZ_BOVQ01000006.1"/>
</dbReference>
<keyword evidence="7 9" id="KW-0368">Histidine biosynthesis</keyword>
<dbReference type="InterPro" id="IPR005861">
    <property type="entry name" value="HisP_aminotrans"/>
</dbReference>
<evidence type="ECO:0000256" key="2">
    <source>
        <dbReference type="ARBA" id="ARBA00005011"/>
    </source>
</evidence>
<dbReference type="Gene3D" id="3.40.640.10">
    <property type="entry name" value="Type I PLP-dependent aspartate aminotransferase-like (Major domain)"/>
    <property type="match status" value="1"/>
</dbReference>